<dbReference type="Gene3D" id="3.40.30.110">
    <property type="match status" value="1"/>
</dbReference>
<name>A0AAD6SRP3_9AGAR</name>
<evidence type="ECO:0000313" key="1">
    <source>
        <dbReference type="EMBL" id="KAJ7030597.1"/>
    </source>
</evidence>
<evidence type="ECO:0000313" key="2">
    <source>
        <dbReference type="Proteomes" id="UP001218188"/>
    </source>
</evidence>
<keyword evidence="2" id="KW-1185">Reference proteome</keyword>
<dbReference type="EMBL" id="JARJCM010000089">
    <property type="protein sequence ID" value="KAJ7030597.1"/>
    <property type="molecule type" value="Genomic_DNA"/>
</dbReference>
<sequence length="103" mass="12147">MLAQIDRILLLKNIPHETVNVTYVANILPRPKISDLLGVTYWKILVLAMGNEVYCDTRRQCLRWTRRFFLRHHWTQMTGLEVHVCPIYCISDSQTRVGTVHLR</sequence>
<protein>
    <submittedName>
        <fullName evidence="1">Uncharacterized protein</fullName>
    </submittedName>
</protein>
<reference evidence="1" key="1">
    <citation type="submission" date="2023-03" db="EMBL/GenBank/DDBJ databases">
        <title>Massive genome expansion in bonnet fungi (Mycena s.s.) driven by repeated elements and novel gene families across ecological guilds.</title>
        <authorList>
            <consortium name="Lawrence Berkeley National Laboratory"/>
            <person name="Harder C.B."/>
            <person name="Miyauchi S."/>
            <person name="Viragh M."/>
            <person name="Kuo A."/>
            <person name="Thoen E."/>
            <person name="Andreopoulos B."/>
            <person name="Lu D."/>
            <person name="Skrede I."/>
            <person name="Drula E."/>
            <person name="Henrissat B."/>
            <person name="Morin E."/>
            <person name="Kohler A."/>
            <person name="Barry K."/>
            <person name="LaButti K."/>
            <person name="Morin E."/>
            <person name="Salamov A."/>
            <person name="Lipzen A."/>
            <person name="Mereny Z."/>
            <person name="Hegedus B."/>
            <person name="Baldrian P."/>
            <person name="Stursova M."/>
            <person name="Weitz H."/>
            <person name="Taylor A."/>
            <person name="Grigoriev I.V."/>
            <person name="Nagy L.G."/>
            <person name="Martin F."/>
            <person name="Kauserud H."/>
        </authorList>
    </citation>
    <scope>NUCLEOTIDE SEQUENCE</scope>
    <source>
        <strain evidence="1">CBHHK200</strain>
    </source>
</reference>
<dbReference type="Proteomes" id="UP001218188">
    <property type="component" value="Unassembled WGS sequence"/>
</dbReference>
<gene>
    <name evidence="1" type="ORF">C8F04DRAFT_1113006</name>
</gene>
<comment type="caution">
    <text evidence="1">The sequence shown here is derived from an EMBL/GenBank/DDBJ whole genome shotgun (WGS) entry which is preliminary data.</text>
</comment>
<dbReference type="AlphaFoldDB" id="A0AAD6SRP3"/>
<organism evidence="1 2">
    <name type="scientific">Mycena alexandri</name>
    <dbReference type="NCBI Taxonomy" id="1745969"/>
    <lineage>
        <taxon>Eukaryota</taxon>
        <taxon>Fungi</taxon>
        <taxon>Dikarya</taxon>
        <taxon>Basidiomycota</taxon>
        <taxon>Agaricomycotina</taxon>
        <taxon>Agaricomycetes</taxon>
        <taxon>Agaricomycetidae</taxon>
        <taxon>Agaricales</taxon>
        <taxon>Marasmiineae</taxon>
        <taxon>Mycenaceae</taxon>
        <taxon>Mycena</taxon>
    </lineage>
</organism>
<proteinExistence type="predicted"/>
<accession>A0AAD6SRP3</accession>